<reference evidence="1 2" key="1">
    <citation type="submission" date="2024-02" db="EMBL/GenBank/DDBJ databases">
        <title>First draft genome assembly of two strains of Seiridium cardinale.</title>
        <authorList>
            <person name="Emiliani G."/>
            <person name="Scali E."/>
        </authorList>
    </citation>
    <scope>NUCLEOTIDE SEQUENCE [LARGE SCALE GENOMIC DNA]</scope>
    <source>
        <strain evidence="1 2">BM-138-000479</strain>
    </source>
</reference>
<name>A0ABR2XYE2_9PEZI</name>
<comment type="caution">
    <text evidence="1">The sequence shown here is derived from an EMBL/GenBank/DDBJ whole genome shotgun (WGS) entry which is preliminary data.</text>
</comment>
<organism evidence="1 2">
    <name type="scientific">Seiridium cardinale</name>
    <dbReference type="NCBI Taxonomy" id="138064"/>
    <lineage>
        <taxon>Eukaryota</taxon>
        <taxon>Fungi</taxon>
        <taxon>Dikarya</taxon>
        <taxon>Ascomycota</taxon>
        <taxon>Pezizomycotina</taxon>
        <taxon>Sordariomycetes</taxon>
        <taxon>Xylariomycetidae</taxon>
        <taxon>Amphisphaeriales</taxon>
        <taxon>Sporocadaceae</taxon>
        <taxon>Seiridium</taxon>
    </lineage>
</organism>
<evidence type="ECO:0000313" key="1">
    <source>
        <dbReference type="EMBL" id="KAK9778762.1"/>
    </source>
</evidence>
<evidence type="ECO:0000313" key="2">
    <source>
        <dbReference type="Proteomes" id="UP001465668"/>
    </source>
</evidence>
<proteinExistence type="predicted"/>
<gene>
    <name evidence="1" type="ORF">SCAR479_04385</name>
</gene>
<dbReference type="EMBL" id="JARVKM010000014">
    <property type="protein sequence ID" value="KAK9778762.1"/>
    <property type="molecule type" value="Genomic_DNA"/>
</dbReference>
<protein>
    <submittedName>
        <fullName evidence="1">Uncharacterized protein</fullName>
    </submittedName>
</protein>
<keyword evidence="2" id="KW-1185">Reference proteome</keyword>
<accession>A0ABR2XYE2</accession>
<dbReference type="Proteomes" id="UP001465668">
    <property type="component" value="Unassembled WGS sequence"/>
</dbReference>
<sequence>MGAPVLGWVANGLIGRPARLLWAAPLWPGWRASDWDGHDGAGQSAAGAALHRAGSLGPGRVLLSSRLSNKILRLLRAAELVHLLSLLWFYPSIIAIHPLSHHTTHRTALHILAPSPTDNTLSALAIACT</sequence>